<dbReference type="AlphaFoldDB" id="A0A5B8C9H4"/>
<dbReference type="PROSITE" id="PS51707">
    <property type="entry name" value="CYTH"/>
    <property type="match status" value="1"/>
</dbReference>
<feature type="domain" description="CYTH" evidence="2">
    <location>
        <begin position="10"/>
        <end position="203"/>
    </location>
</feature>
<evidence type="ECO:0000259" key="2">
    <source>
        <dbReference type="PROSITE" id="PS51707"/>
    </source>
</evidence>
<feature type="compositionally biased region" description="Low complexity" evidence="1">
    <location>
        <begin position="371"/>
        <end position="380"/>
    </location>
</feature>
<dbReference type="InterPro" id="IPR007899">
    <property type="entry name" value="CHAD_dom"/>
</dbReference>
<reference evidence="4 5" key="1">
    <citation type="submission" date="2019-05" db="EMBL/GenBank/DDBJ databases">
        <title>Georgenia *** sp. nov., and Georgenia *** sp. nov., isolated from the intestinal contents of plateau pika (Ochotona curzoniae) in the Qinghai-Tibet plateau of China.</title>
        <authorList>
            <person name="Tian Z."/>
        </authorList>
    </citation>
    <scope>NUCLEOTIDE SEQUENCE [LARGE SCALE GENOMIC DNA]</scope>
    <source>
        <strain evidence="4 5">Z443</strain>
    </source>
</reference>
<evidence type="ECO:0000313" key="5">
    <source>
        <dbReference type="Proteomes" id="UP000314616"/>
    </source>
</evidence>
<dbReference type="EMBL" id="CP040915">
    <property type="protein sequence ID" value="QDC26085.1"/>
    <property type="molecule type" value="Genomic_DNA"/>
</dbReference>
<dbReference type="CDD" id="cd07374">
    <property type="entry name" value="CYTH-like_Pase"/>
    <property type="match status" value="1"/>
</dbReference>
<feature type="domain" description="CHAD" evidence="3">
    <location>
        <begin position="211"/>
        <end position="523"/>
    </location>
</feature>
<dbReference type="Proteomes" id="UP000314616">
    <property type="component" value="Chromosome"/>
</dbReference>
<dbReference type="SUPFAM" id="SSF55154">
    <property type="entry name" value="CYTH-like phosphatases"/>
    <property type="match status" value="1"/>
</dbReference>
<evidence type="ECO:0000313" key="4">
    <source>
        <dbReference type="EMBL" id="QDC26085.1"/>
    </source>
</evidence>
<name>A0A5B8C9H4_9MICO</name>
<dbReference type="Gene3D" id="1.40.20.10">
    <property type="entry name" value="CHAD domain"/>
    <property type="match status" value="1"/>
</dbReference>
<dbReference type="SMART" id="SM01118">
    <property type="entry name" value="CYTH"/>
    <property type="match status" value="1"/>
</dbReference>
<dbReference type="InterPro" id="IPR038186">
    <property type="entry name" value="CHAD_dom_sf"/>
</dbReference>
<dbReference type="InterPro" id="IPR033469">
    <property type="entry name" value="CYTH-like_dom_sf"/>
</dbReference>
<dbReference type="PROSITE" id="PS51708">
    <property type="entry name" value="CHAD"/>
    <property type="match status" value="1"/>
</dbReference>
<dbReference type="PANTHER" id="PTHR39339:SF1">
    <property type="entry name" value="CHAD DOMAIN-CONTAINING PROTEIN"/>
    <property type="match status" value="1"/>
</dbReference>
<dbReference type="Gene3D" id="2.40.320.10">
    <property type="entry name" value="Hypothetical Protein Pfu-838710-001"/>
    <property type="match status" value="1"/>
</dbReference>
<dbReference type="PANTHER" id="PTHR39339">
    <property type="entry name" value="SLR1444 PROTEIN"/>
    <property type="match status" value="1"/>
</dbReference>
<dbReference type="KEGG" id="gyu:FE374_17025"/>
<dbReference type="OrthoDB" id="9777271at2"/>
<evidence type="ECO:0000256" key="1">
    <source>
        <dbReference type="SAM" id="MobiDB-lite"/>
    </source>
</evidence>
<protein>
    <submittedName>
        <fullName evidence="4">CYTH and CHAD domain-containing protein</fullName>
    </submittedName>
</protein>
<feature type="region of interest" description="Disordered" evidence="1">
    <location>
        <begin position="366"/>
        <end position="393"/>
    </location>
</feature>
<dbReference type="SMART" id="SM00880">
    <property type="entry name" value="CHAD"/>
    <property type="match status" value="1"/>
</dbReference>
<organism evidence="4 5">
    <name type="scientific">Georgenia yuyongxinii</name>
    <dbReference type="NCBI Taxonomy" id="2589797"/>
    <lineage>
        <taxon>Bacteria</taxon>
        <taxon>Bacillati</taxon>
        <taxon>Actinomycetota</taxon>
        <taxon>Actinomycetes</taxon>
        <taxon>Micrococcales</taxon>
        <taxon>Bogoriellaceae</taxon>
        <taxon>Georgenia</taxon>
    </lineage>
</organism>
<evidence type="ECO:0000259" key="3">
    <source>
        <dbReference type="PROSITE" id="PS51708"/>
    </source>
</evidence>
<gene>
    <name evidence="4" type="ORF">FE374_17025</name>
</gene>
<dbReference type="RefSeq" id="WP_139930467.1">
    <property type="nucleotide sequence ID" value="NZ_CP040915.1"/>
</dbReference>
<accession>A0A5B8C9H4</accession>
<sequence length="529" mass="58563">MADGSTPTQVREVERKYTIPKGQALPPVTDLPGARAEPVELARLVARYFDTPDLRLLRLGMTLRRREGGPDEGWHLKVPDGGARTEVRLPLDAGGAAHPPEGLTRLLRAVVRGRPLLEVAQIATERRRHGFLDGEGRDVAEVVEDRVRATVDGQTGELRWREIEVEDHTDDGGLAGTIDERLTAAGILPAQSPSKLHHALATAGRPVEPETSDGGHPLRRYLREELANLVLADVGVRLEAHESVHSMRKAARRLRSALQSYGPVLDAAERAAPLVEDLRWLGRRLSEARDVEVQHERALTRIADSPVPHREAVQARLEEFFTQRGATARTLMLETLDSARHVELLDAMEALVGELDARDARDELDARDGLDGAAPATPARRPAKRRPADLTPRAVARTLRKQARKIDTRVAKVREAASPEERDEAVHRVRKAAKRLRYAIETASPLFPKKAKRALTAFDDLQDMLGEFQDATVARAHLLEASADQGHSAESSFALGIAYQREVEIAEAQVAELRPMWKGARRRARPLWS</sequence>
<dbReference type="Pfam" id="PF05235">
    <property type="entry name" value="CHAD"/>
    <property type="match status" value="1"/>
</dbReference>
<proteinExistence type="predicted"/>
<feature type="region of interest" description="Disordered" evidence="1">
    <location>
        <begin position="1"/>
        <end position="31"/>
    </location>
</feature>
<dbReference type="Pfam" id="PF01928">
    <property type="entry name" value="CYTH"/>
    <property type="match status" value="1"/>
</dbReference>
<dbReference type="InterPro" id="IPR023577">
    <property type="entry name" value="CYTH_domain"/>
</dbReference>